<reference evidence="8 9" key="1">
    <citation type="journal article" date="2014" name="Genome Announc.">
        <title>Complete Genome Sequence of Polychlorinated Biphenyl Degrader Comamonas testosteroni TK102 (NBRC 109938).</title>
        <authorList>
            <person name="Fukuda K."/>
            <person name="Hosoyama A."/>
            <person name="Tsuchikane K."/>
            <person name="Ohji S."/>
            <person name="Yamazoe A."/>
            <person name="Fujita N."/>
            <person name="Shintani M."/>
            <person name="Kimbara K."/>
        </authorList>
    </citation>
    <scope>NUCLEOTIDE SEQUENCE [LARGE SCALE GENOMIC DNA]</scope>
    <source>
        <strain evidence="8">TK102</strain>
    </source>
</reference>
<feature type="domain" description="Type II secretion system protein GspF" evidence="7">
    <location>
        <begin position="162"/>
        <end position="285"/>
    </location>
</feature>
<keyword evidence="4 6" id="KW-1133">Transmembrane helix</keyword>
<dbReference type="EMBL" id="CP006704">
    <property type="protein sequence ID" value="AIJ46698.1"/>
    <property type="molecule type" value="Genomic_DNA"/>
</dbReference>
<proteinExistence type="predicted"/>
<accession>A0A076PLV0</accession>
<dbReference type="AlphaFoldDB" id="A0A076PLV0"/>
<dbReference type="RefSeq" id="WP_003055608.1">
    <property type="nucleotide sequence ID" value="NZ_CP006704.1"/>
</dbReference>
<protein>
    <submittedName>
        <fullName evidence="8">Pilus assembly protein TadB</fullName>
    </submittedName>
</protein>
<feature type="transmembrane region" description="Helical" evidence="6">
    <location>
        <begin position="301"/>
        <end position="321"/>
    </location>
</feature>
<dbReference type="Proteomes" id="UP000028782">
    <property type="component" value="Chromosome"/>
</dbReference>
<dbReference type="HOGENOM" id="CLU_064305_0_1_4"/>
<name>A0A076PLV0_COMTE</name>
<dbReference type="Gene3D" id="1.20.81.30">
    <property type="entry name" value="Type II secretion system (T2SS), domain F"/>
    <property type="match status" value="1"/>
</dbReference>
<keyword evidence="5 6" id="KW-0472">Membrane</keyword>
<evidence type="ECO:0000256" key="3">
    <source>
        <dbReference type="ARBA" id="ARBA00022692"/>
    </source>
</evidence>
<evidence type="ECO:0000256" key="4">
    <source>
        <dbReference type="ARBA" id="ARBA00022989"/>
    </source>
</evidence>
<comment type="subcellular location">
    <subcellularLocation>
        <location evidence="1">Cell membrane</location>
        <topology evidence="1">Multi-pass membrane protein</topology>
    </subcellularLocation>
</comment>
<feature type="transmembrane region" description="Helical" evidence="6">
    <location>
        <begin position="98"/>
        <end position="121"/>
    </location>
</feature>
<keyword evidence="2" id="KW-1003">Cell membrane</keyword>
<feature type="transmembrane region" description="Helical" evidence="6">
    <location>
        <begin position="12"/>
        <end position="32"/>
    </location>
</feature>
<evidence type="ECO:0000256" key="6">
    <source>
        <dbReference type="SAM" id="Phobius"/>
    </source>
</evidence>
<evidence type="ECO:0000256" key="2">
    <source>
        <dbReference type="ARBA" id="ARBA00022475"/>
    </source>
</evidence>
<evidence type="ECO:0000313" key="8">
    <source>
        <dbReference type="EMBL" id="AIJ46698.1"/>
    </source>
</evidence>
<keyword evidence="3 6" id="KW-0812">Transmembrane</keyword>
<evidence type="ECO:0000256" key="5">
    <source>
        <dbReference type="ARBA" id="ARBA00023136"/>
    </source>
</evidence>
<dbReference type="KEGG" id="ctes:O987_12875"/>
<dbReference type="GO" id="GO:0005886">
    <property type="term" value="C:plasma membrane"/>
    <property type="evidence" value="ECO:0007669"/>
    <property type="project" value="UniProtKB-SubCell"/>
</dbReference>
<feature type="transmembrane region" description="Helical" evidence="6">
    <location>
        <begin position="270"/>
        <end position="289"/>
    </location>
</feature>
<dbReference type="PANTHER" id="PTHR35007:SF1">
    <property type="entry name" value="PILUS ASSEMBLY PROTEIN"/>
    <property type="match status" value="1"/>
</dbReference>
<evidence type="ECO:0000259" key="7">
    <source>
        <dbReference type="Pfam" id="PF00482"/>
    </source>
</evidence>
<dbReference type="InterPro" id="IPR042094">
    <property type="entry name" value="T2SS_GspF_sf"/>
</dbReference>
<feature type="transmembrane region" description="Helical" evidence="6">
    <location>
        <begin position="127"/>
        <end position="143"/>
    </location>
</feature>
<gene>
    <name evidence="8" type="ORF">O987_12875</name>
</gene>
<sequence>MLSFFSSHSILVIIALVFAAVLLLLEGIHLVWKQYKSPEAKRLERRLRALSAADDHSSPTKLVKERVLSDMPRMQRMLQSMPRAHQLDRVIVQSGLEWTVSGLLLGIGILFFLGALAASMFHLPMELVLLAGAVLGCLPWLYLQRKRNQRLGLLERQIPEALDLIARALRAGHAFSAGLQMAGEELSEPIAGEFRLVHDEINYGTSLQQALNNLGERIPITDLRYFIVAVLIQRESGGNLTEMLSNLSRLIRERLKLHAKIRVLSSEGRMSAWILGLMPFALAALLNFVNPEFMSTLWTDPIGIVILQWLAGLMVIGMLMLRRIVRIRV</sequence>
<organism evidence="8 9">
    <name type="scientific">Comamonas testosteroni TK102</name>
    <dbReference type="NCBI Taxonomy" id="1392005"/>
    <lineage>
        <taxon>Bacteria</taxon>
        <taxon>Pseudomonadati</taxon>
        <taxon>Pseudomonadota</taxon>
        <taxon>Betaproteobacteria</taxon>
        <taxon>Burkholderiales</taxon>
        <taxon>Comamonadaceae</taxon>
        <taxon>Comamonas</taxon>
    </lineage>
</organism>
<evidence type="ECO:0000313" key="9">
    <source>
        <dbReference type="Proteomes" id="UP000028782"/>
    </source>
</evidence>
<dbReference type="PANTHER" id="PTHR35007">
    <property type="entry name" value="INTEGRAL MEMBRANE PROTEIN-RELATED"/>
    <property type="match status" value="1"/>
</dbReference>
<dbReference type="Pfam" id="PF00482">
    <property type="entry name" value="T2SSF"/>
    <property type="match status" value="1"/>
</dbReference>
<evidence type="ECO:0000256" key="1">
    <source>
        <dbReference type="ARBA" id="ARBA00004651"/>
    </source>
</evidence>
<dbReference type="InterPro" id="IPR018076">
    <property type="entry name" value="T2SS_GspF_dom"/>
</dbReference>